<reference evidence="1 2" key="1">
    <citation type="submission" date="2017-04" db="EMBL/GenBank/DDBJ databases">
        <title>Cronobacter sakazakii, ST83 Lineage Isolates.</title>
        <authorList>
            <person name="Chase H."/>
            <person name="Tall B."/>
            <person name="Gopinath G."/>
            <person name="Lehner A."/>
        </authorList>
    </citation>
    <scope>NUCLEOTIDE SEQUENCE [LARGE SCALE GENOMIC DNA]</scope>
    <source>
        <strain evidence="1 2">MOD1_Comp15</strain>
    </source>
</reference>
<comment type="caution">
    <text evidence="1">The sequence shown here is derived from an EMBL/GenBank/DDBJ whole genome shotgun (WGS) entry which is preliminary data.</text>
</comment>
<feature type="non-terminal residue" evidence="1">
    <location>
        <position position="1"/>
    </location>
</feature>
<proteinExistence type="predicted"/>
<dbReference type="Proteomes" id="UP000244856">
    <property type="component" value="Unassembled WGS sequence"/>
</dbReference>
<sequence length="40" mass="4523">LYSTVRDLFLEVGLEWGAAVRRSKGIPLFDPFKKEPCVNA</sequence>
<organism evidence="1 2">
    <name type="scientific">Cronobacter sakazakii</name>
    <name type="common">Enterobacter sakazakii</name>
    <dbReference type="NCBI Taxonomy" id="28141"/>
    <lineage>
        <taxon>Bacteria</taxon>
        <taxon>Pseudomonadati</taxon>
        <taxon>Pseudomonadota</taxon>
        <taxon>Gammaproteobacteria</taxon>
        <taxon>Enterobacterales</taxon>
        <taxon>Enterobacteriaceae</taxon>
        <taxon>Cronobacter</taxon>
    </lineage>
</organism>
<accession>A0AA45BXZ8</accession>
<protein>
    <submittedName>
        <fullName evidence="1">Decarboxylase</fullName>
    </submittedName>
</protein>
<dbReference type="AlphaFoldDB" id="A0AA45BXZ8"/>
<name>A0AA45BXZ8_CROSK</name>
<dbReference type="EMBL" id="NCTU01000234">
    <property type="protein sequence ID" value="PUV94901.1"/>
    <property type="molecule type" value="Genomic_DNA"/>
</dbReference>
<evidence type="ECO:0000313" key="2">
    <source>
        <dbReference type="Proteomes" id="UP000244856"/>
    </source>
</evidence>
<gene>
    <name evidence="1" type="ORF">B7T07_23610</name>
</gene>
<evidence type="ECO:0000313" key="1">
    <source>
        <dbReference type="EMBL" id="PUV94901.1"/>
    </source>
</evidence>